<proteinExistence type="predicted"/>
<dbReference type="Proteomes" id="UP000580250">
    <property type="component" value="Unassembled WGS sequence"/>
</dbReference>
<dbReference type="AlphaFoldDB" id="A0A6V7YCW9"/>
<evidence type="ECO:0000313" key="1">
    <source>
        <dbReference type="EMBL" id="CAD2208587.1"/>
    </source>
</evidence>
<organism evidence="1 2">
    <name type="scientific">Meloidogyne enterolobii</name>
    <name type="common">Root-knot nematode worm</name>
    <name type="synonym">Meloidogyne mayaguensis</name>
    <dbReference type="NCBI Taxonomy" id="390850"/>
    <lineage>
        <taxon>Eukaryota</taxon>
        <taxon>Metazoa</taxon>
        <taxon>Ecdysozoa</taxon>
        <taxon>Nematoda</taxon>
        <taxon>Chromadorea</taxon>
        <taxon>Rhabditida</taxon>
        <taxon>Tylenchina</taxon>
        <taxon>Tylenchomorpha</taxon>
        <taxon>Tylenchoidea</taxon>
        <taxon>Meloidogynidae</taxon>
        <taxon>Meloidogyninae</taxon>
        <taxon>Meloidogyne</taxon>
    </lineage>
</organism>
<protein>
    <submittedName>
        <fullName evidence="1">Uncharacterized protein</fullName>
    </submittedName>
</protein>
<comment type="caution">
    <text evidence="1">The sequence shown here is derived from an EMBL/GenBank/DDBJ whole genome shotgun (WGS) entry which is preliminary data.</text>
</comment>
<evidence type="ECO:0000313" key="2">
    <source>
        <dbReference type="Proteomes" id="UP000580250"/>
    </source>
</evidence>
<gene>
    <name evidence="1" type="ORF">MENT_LOCUS62648</name>
</gene>
<dbReference type="EMBL" id="CAJEWN010003788">
    <property type="protein sequence ID" value="CAD2208587.1"/>
    <property type="molecule type" value="Genomic_DNA"/>
</dbReference>
<sequence length="44" mass="5249">MHSDRRYINGFGTQQQIPAQHQIWHHGIDTQPHTNYQYPQTFGI</sequence>
<name>A0A6V7YCW9_MELEN</name>
<accession>A0A6V7YCW9</accession>
<reference evidence="1 2" key="1">
    <citation type="submission" date="2020-08" db="EMBL/GenBank/DDBJ databases">
        <authorList>
            <person name="Koutsovoulos G."/>
            <person name="Danchin GJ E."/>
        </authorList>
    </citation>
    <scope>NUCLEOTIDE SEQUENCE [LARGE SCALE GENOMIC DNA]</scope>
</reference>